<dbReference type="EMBL" id="UINC01097722">
    <property type="protein sequence ID" value="SVC55671.1"/>
    <property type="molecule type" value="Genomic_DNA"/>
</dbReference>
<name>A0A382N7Z6_9ZZZZ</name>
<protein>
    <submittedName>
        <fullName evidence="2">Uncharacterized protein</fullName>
    </submittedName>
</protein>
<feature type="region of interest" description="Disordered" evidence="1">
    <location>
        <begin position="1"/>
        <end position="37"/>
    </location>
</feature>
<accession>A0A382N7Z6</accession>
<evidence type="ECO:0000313" key="2">
    <source>
        <dbReference type="EMBL" id="SVC55671.1"/>
    </source>
</evidence>
<sequence>MSTEKIKTSRASQTREQTKRKAVWTPPSSLDAPPAPAGFHHRWIRAETMGFTDTKNIAGRLRSGYELVRADAYPGSEYPVVTEGKYKGVIGVGGLLLARIPEEIVKARDEYFRKITQDRDDA</sequence>
<organism evidence="2">
    <name type="scientific">marine metagenome</name>
    <dbReference type="NCBI Taxonomy" id="408172"/>
    <lineage>
        <taxon>unclassified sequences</taxon>
        <taxon>metagenomes</taxon>
        <taxon>ecological metagenomes</taxon>
    </lineage>
</organism>
<gene>
    <name evidence="2" type="ORF">METZ01_LOCUS308525</name>
</gene>
<proteinExistence type="predicted"/>
<evidence type="ECO:0000256" key="1">
    <source>
        <dbReference type="SAM" id="MobiDB-lite"/>
    </source>
</evidence>
<reference evidence="2" key="1">
    <citation type="submission" date="2018-05" db="EMBL/GenBank/DDBJ databases">
        <authorList>
            <person name="Lanie J.A."/>
            <person name="Ng W.-L."/>
            <person name="Kazmierczak K.M."/>
            <person name="Andrzejewski T.M."/>
            <person name="Davidsen T.M."/>
            <person name="Wayne K.J."/>
            <person name="Tettelin H."/>
            <person name="Glass J.I."/>
            <person name="Rusch D."/>
            <person name="Podicherti R."/>
            <person name="Tsui H.-C.T."/>
            <person name="Winkler M.E."/>
        </authorList>
    </citation>
    <scope>NUCLEOTIDE SEQUENCE</scope>
</reference>
<dbReference type="AlphaFoldDB" id="A0A382N7Z6"/>
<feature type="non-terminal residue" evidence="2">
    <location>
        <position position="122"/>
    </location>
</feature>